<dbReference type="InterPro" id="IPR014825">
    <property type="entry name" value="DNA_alkylation"/>
</dbReference>
<dbReference type="Proteomes" id="UP000557857">
    <property type="component" value="Unassembled WGS sequence"/>
</dbReference>
<dbReference type="AlphaFoldDB" id="A0A1V2UM72"/>
<sequence>METIVFPNNKEKAQQMEAYMKHHFRFAGVPKPERALLQKALLKESQKIPISDLLLLVKDYYMQEEREYQYLAIDLVQKNVKRLSFDNLVWLLELVSQKEWWDSIDSWQKVYSTWGKLHQEVEAVFKLFEGQEDFWLRRIAITLQLGFKEQTDVALLERAIDADRSTKEFFIQKAIGWSLRDYSKTNPLWVKEQLTKELSKLATREASKYL</sequence>
<evidence type="ECO:0000313" key="4">
    <source>
        <dbReference type="Proteomes" id="UP000557857"/>
    </source>
</evidence>
<gene>
    <name evidence="2" type="ORF">BTN92_02960</name>
    <name evidence="1" type="ORF">HI921_01190</name>
</gene>
<reference evidence="1 4" key="2">
    <citation type="submission" date="2020-04" db="EMBL/GenBank/DDBJ databases">
        <authorList>
            <person name="Abaymova A."/>
            <person name="Teymurazov M."/>
            <person name="Tazyna O."/>
            <person name="Chatushin Y."/>
            <person name="Svetoch E."/>
            <person name="Pereligyn V."/>
            <person name="Pohylenko V."/>
            <person name="Platonov M."/>
            <person name="Kartsev N."/>
            <person name="Skryabin Y."/>
            <person name="Sizova A."/>
            <person name="Solomentsev V."/>
            <person name="Kislichkina A."/>
            <person name="Bogun A."/>
        </authorList>
    </citation>
    <scope>NUCLEOTIDE SEQUENCE [LARGE SCALE GENOMIC DNA]</scope>
    <source>
        <strain evidence="1">SCPM-O-B-8398</strain>
        <strain evidence="4">SCPM-O-B-8398 (E28)</strain>
    </source>
</reference>
<evidence type="ECO:0000313" key="2">
    <source>
        <dbReference type="EMBL" id="ONN44397.1"/>
    </source>
</evidence>
<dbReference type="GO" id="GO:0008168">
    <property type="term" value="F:methyltransferase activity"/>
    <property type="evidence" value="ECO:0007669"/>
    <property type="project" value="UniProtKB-KW"/>
</dbReference>
<dbReference type="PANTHER" id="PTHR34070">
    <property type="entry name" value="ARMADILLO-TYPE FOLD"/>
    <property type="match status" value="1"/>
</dbReference>
<dbReference type="OrthoDB" id="9775346at2"/>
<keyword evidence="2" id="KW-0808">Transferase</keyword>
<dbReference type="PANTHER" id="PTHR34070:SF1">
    <property type="entry name" value="DNA ALKYLATION REPAIR PROTEIN"/>
    <property type="match status" value="1"/>
</dbReference>
<protein>
    <submittedName>
        <fullName evidence="2">6-O-methylguanine DNA methyltransferase</fullName>
    </submittedName>
    <submittedName>
        <fullName evidence="1">DNA alkylation repair protein</fullName>
    </submittedName>
</protein>
<name>A0A1V2UM72_ENTMU</name>
<keyword evidence="2" id="KW-0489">Methyltransferase</keyword>
<organism evidence="2 3">
    <name type="scientific">Enterococcus mundtii</name>
    <dbReference type="NCBI Taxonomy" id="53346"/>
    <lineage>
        <taxon>Bacteria</taxon>
        <taxon>Bacillati</taxon>
        <taxon>Bacillota</taxon>
        <taxon>Bacilli</taxon>
        <taxon>Lactobacillales</taxon>
        <taxon>Enterococcaceae</taxon>
        <taxon>Enterococcus</taxon>
    </lineage>
</organism>
<evidence type="ECO:0000313" key="1">
    <source>
        <dbReference type="EMBL" id="NMP57087.1"/>
    </source>
</evidence>
<dbReference type="SUPFAM" id="SSF48371">
    <property type="entry name" value="ARM repeat"/>
    <property type="match status" value="1"/>
</dbReference>
<accession>A0A1V2UM72</accession>
<dbReference type="RefSeq" id="WP_062805874.1">
    <property type="nucleotide sequence ID" value="NZ_CABMMO010000002.1"/>
</dbReference>
<reference evidence="2 3" key="1">
    <citation type="submission" date="2016-12" db="EMBL/GenBank/DDBJ databases">
        <authorList>
            <person name="Song W.-J."/>
            <person name="Kurnit D.M."/>
        </authorList>
    </citation>
    <scope>NUCLEOTIDE SEQUENCE [LARGE SCALE GENOMIC DNA]</scope>
    <source>
        <strain evidence="2 3">CGB1038-1_S1</strain>
    </source>
</reference>
<comment type="caution">
    <text evidence="2">The sequence shown here is derived from an EMBL/GenBank/DDBJ whole genome shotgun (WGS) entry which is preliminary data.</text>
</comment>
<dbReference type="STRING" id="53346.A5802_002483"/>
<dbReference type="EMBL" id="JABCAG010000002">
    <property type="protein sequence ID" value="NMP57087.1"/>
    <property type="molecule type" value="Genomic_DNA"/>
</dbReference>
<evidence type="ECO:0000313" key="3">
    <source>
        <dbReference type="Proteomes" id="UP000189299"/>
    </source>
</evidence>
<dbReference type="CDD" id="cd07064">
    <property type="entry name" value="AlkD_like_1"/>
    <property type="match status" value="1"/>
</dbReference>
<dbReference type="Gene3D" id="1.25.40.290">
    <property type="entry name" value="ARM repeat domains"/>
    <property type="match status" value="1"/>
</dbReference>
<dbReference type="GO" id="GO:0032259">
    <property type="term" value="P:methylation"/>
    <property type="evidence" value="ECO:0007669"/>
    <property type="project" value="UniProtKB-KW"/>
</dbReference>
<proteinExistence type="predicted"/>
<dbReference type="EMBL" id="MSTR01000002">
    <property type="protein sequence ID" value="ONN44397.1"/>
    <property type="molecule type" value="Genomic_DNA"/>
</dbReference>
<dbReference type="Proteomes" id="UP000189299">
    <property type="component" value="Unassembled WGS sequence"/>
</dbReference>
<dbReference type="Pfam" id="PF08713">
    <property type="entry name" value="DNA_alkylation"/>
    <property type="match status" value="1"/>
</dbReference>
<dbReference type="Gene3D" id="1.20.1660.10">
    <property type="entry name" value="Hypothetical protein (EF3068)"/>
    <property type="match status" value="1"/>
</dbReference>
<dbReference type="InterPro" id="IPR016024">
    <property type="entry name" value="ARM-type_fold"/>
</dbReference>